<dbReference type="InParanoid" id="A0A251S6R5"/>
<proteinExistence type="predicted"/>
<protein>
    <submittedName>
        <fullName evidence="1">Uncharacterized protein</fullName>
    </submittedName>
</protein>
<dbReference type="AlphaFoldDB" id="A0A251S6R5"/>
<sequence length="55" mass="6700">MLESPKKNPIWMYMIMLNSIWENKYWMNSGIMKVMRELGRLFTKLNDLKNNYLNG</sequence>
<gene>
    <name evidence="1" type="ORF">HannXRQ_Chr15g0473201</name>
</gene>
<dbReference type="EMBL" id="CM007904">
    <property type="protein sequence ID" value="OTF94539.1"/>
    <property type="molecule type" value="Genomic_DNA"/>
</dbReference>
<reference evidence="2" key="1">
    <citation type="journal article" date="2017" name="Nature">
        <title>The sunflower genome provides insights into oil metabolism, flowering and Asterid evolution.</title>
        <authorList>
            <person name="Badouin H."/>
            <person name="Gouzy J."/>
            <person name="Grassa C.J."/>
            <person name="Murat F."/>
            <person name="Staton S.E."/>
            <person name="Cottret L."/>
            <person name="Lelandais-Briere C."/>
            <person name="Owens G.L."/>
            <person name="Carrere S."/>
            <person name="Mayjonade B."/>
            <person name="Legrand L."/>
            <person name="Gill N."/>
            <person name="Kane N.C."/>
            <person name="Bowers J.E."/>
            <person name="Hubner S."/>
            <person name="Bellec A."/>
            <person name="Berard A."/>
            <person name="Berges H."/>
            <person name="Blanchet N."/>
            <person name="Boniface M.C."/>
            <person name="Brunel D."/>
            <person name="Catrice O."/>
            <person name="Chaidir N."/>
            <person name="Claudel C."/>
            <person name="Donnadieu C."/>
            <person name="Faraut T."/>
            <person name="Fievet G."/>
            <person name="Helmstetter N."/>
            <person name="King M."/>
            <person name="Knapp S.J."/>
            <person name="Lai Z."/>
            <person name="Le Paslier M.C."/>
            <person name="Lippi Y."/>
            <person name="Lorenzon L."/>
            <person name="Mandel J.R."/>
            <person name="Marage G."/>
            <person name="Marchand G."/>
            <person name="Marquand E."/>
            <person name="Bret-Mestries E."/>
            <person name="Morien E."/>
            <person name="Nambeesan S."/>
            <person name="Nguyen T."/>
            <person name="Pegot-Espagnet P."/>
            <person name="Pouilly N."/>
            <person name="Raftis F."/>
            <person name="Sallet E."/>
            <person name="Schiex T."/>
            <person name="Thomas J."/>
            <person name="Vandecasteele C."/>
            <person name="Vares D."/>
            <person name="Vear F."/>
            <person name="Vautrin S."/>
            <person name="Crespi M."/>
            <person name="Mangin B."/>
            <person name="Burke J.M."/>
            <person name="Salse J."/>
            <person name="Munos S."/>
            <person name="Vincourt P."/>
            <person name="Rieseberg L.H."/>
            <person name="Langlade N.B."/>
        </authorList>
    </citation>
    <scope>NUCLEOTIDE SEQUENCE [LARGE SCALE GENOMIC DNA]</scope>
    <source>
        <strain evidence="2">cv. SF193</strain>
    </source>
</reference>
<dbReference type="Proteomes" id="UP000215914">
    <property type="component" value="Chromosome 15"/>
</dbReference>
<accession>A0A251S6R5</accession>
<keyword evidence="2" id="KW-1185">Reference proteome</keyword>
<organism evidence="1 2">
    <name type="scientific">Helianthus annuus</name>
    <name type="common">Common sunflower</name>
    <dbReference type="NCBI Taxonomy" id="4232"/>
    <lineage>
        <taxon>Eukaryota</taxon>
        <taxon>Viridiplantae</taxon>
        <taxon>Streptophyta</taxon>
        <taxon>Embryophyta</taxon>
        <taxon>Tracheophyta</taxon>
        <taxon>Spermatophyta</taxon>
        <taxon>Magnoliopsida</taxon>
        <taxon>eudicotyledons</taxon>
        <taxon>Gunneridae</taxon>
        <taxon>Pentapetalae</taxon>
        <taxon>asterids</taxon>
        <taxon>campanulids</taxon>
        <taxon>Asterales</taxon>
        <taxon>Asteraceae</taxon>
        <taxon>Asteroideae</taxon>
        <taxon>Heliantheae alliance</taxon>
        <taxon>Heliantheae</taxon>
        <taxon>Helianthus</taxon>
    </lineage>
</organism>
<evidence type="ECO:0000313" key="1">
    <source>
        <dbReference type="EMBL" id="OTF94539.1"/>
    </source>
</evidence>
<evidence type="ECO:0000313" key="2">
    <source>
        <dbReference type="Proteomes" id="UP000215914"/>
    </source>
</evidence>
<name>A0A251S6R5_HELAN</name>